<keyword evidence="2 3" id="KW-0694">RNA-binding</keyword>
<dbReference type="Pfam" id="PF00076">
    <property type="entry name" value="RRM_1"/>
    <property type="match status" value="1"/>
</dbReference>
<dbReference type="SUPFAM" id="SSF54928">
    <property type="entry name" value="RNA-binding domain, RBD"/>
    <property type="match status" value="1"/>
</dbReference>
<proteinExistence type="predicted"/>
<reference evidence="7" key="1">
    <citation type="submission" date="2022-05" db="EMBL/GenBank/DDBJ databases">
        <authorList>
            <person name="Okamura Y."/>
        </authorList>
    </citation>
    <scope>NUCLEOTIDE SEQUENCE</scope>
</reference>
<keyword evidence="8" id="KW-1185">Reference proteome</keyword>
<evidence type="ECO:0000256" key="4">
    <source>
        <dbReference type="SAM" id="MobiDB-lite"/>
    </source>
</evidence>
<evidence type="ECO:0008006" key="9">
    <source>
        <dbReference type="Google" id="ProtNLM"/>
    </source>
</evidence>
<dbReference type="SMART" id="SM00367">
    <property type="entry name" value="LRR_CC"/>
    <property type="match status" value="5"/>
</dbReference>
<dbReference type="InterPro" id="IPR000504">
    <property type="entry name" value="RRM_dom"/>
</dbReference>
<dbReference type="OrthoDB" id="549243at2759"/>
<dbReference type="GO" id="GO:0019005">
    <property type="term" value="C:SCF ubiquitin ligase complex"/>
    <property type="evidence" value="ECO:0007669"/>
    <property type="project" value="TreeGrafter"/>
</dbReference>
<sequence length="718" mass="81161">MYFENDFEIEVFNHSHLFQVLSGGVCDIASRYDNVRSVPTHTEDGIPIRKLYVSNLPAKTTRSELFGIFAPYGFIKSCWLRMGDRGPNRSPTPTYAFVTFSNPADAHKALLAPFHEKQLRGYNLRISPADSWHQPVEDREGRVHWKPLGERTDARLCSNDLDQHPGSEVSIAGSSANHEGETNSQTSEEDDDSDSYNILNILNQDCMSHILSYVPVLDLIRSERVSKRWRNMINEHLQGIRTFKTSWWRATGIRLTTAVLRRLLQRLGGSLHHLHIDHSWSALNDRTAHTVGKYCPNLESLKVVSMNTKNWNPLIYGCKELTELTFVSCHKLTDSSLVHAVKPESKVEKISVANNSHVTGLFLNITQPSKLTSLSFYNCYSLQGPVLCVALNILPNLTTLKLDLCPIYVWKVIPLILNKLPQLEELSLREYMTVGECVMQVSTDEFCNSFATLKNLKRLHLNNNIYVSNSVLKQVGQTCLELEYLNISNCNSKLNCVQPGAGDEGVIAICSSCPSLTYLDVSYLAGLSHTGLSAIVKLKSLQTLICRGNPVVTTTPFIDIVDSCHYLEELDLCGCNNVTEEIIPPLIKSVEAHPRKIVTRLAGTAAYLENEENIEDSESHILALPAWHNHRDSLNIDFKDDRCDPRLRPDFTDDVYDNRSDGSFEYGFEQDVYEHIIAEMFSSDDEMFLDDDLDYEAIDDDLFDNGFFVFPNSHENNI</sequence>
<dbReference type="Gene3D" id="3.30.70.330">
    <property type="match status" value="1"/>
</dbReference>
<feature type="compositionally biased region" description="Polar residues" evidence="4">
    <location>
        <begin position="172"/>
        <end position="186"/>
    </location>
</feature>
<evidence type="ECO:0000256" key="2">
    <source>
        <dbReference type="ARBA" id="ARBA00022884"/>
    </source>
</evidence>
<name>A0A9P0T7J7_PIEBR</name>
<dbReference type="GO" id="GO:0003723">
    <property type="term" value="F:RNA binding"/>
    <property type="evidence" value="ECO:0007669"/>
    <property type="project" value="UniProtKB-UniRule"/>
</dbReference>
<dbReference type="InterPro" id="IPR035979">
    <property type="entry name" value="RBD_domain_sf"/>
</dbReference>
<feature type="region of interest" description="Disordered" evidence="4">
    <location>
        <begin position="167"/>
        <end position="194"/>
    </location>
</feature>
<organism evidence="7 8">
    <name type="scientific">Pieris brassicae</name>
    <name type="common">White butterfly</name>
    <name type="synonym">Large white butterfly</name>
    <dbReference type="NCBI Taxonomy" id="7116"/>
    <lineage>
        <taxon>Eukaryota</taxon>
        <taxon>Metazoa</taxon>
        <taxon>Ecdysozoa</taxon>
        <taxon>Arthropoda</taxon>
        <taxon>Hexapoda</taxon>
        <taxon>Insecta</taxon>
        <taxon>Pterygota</taxon>
        <taxon>Neoptera</taxon>
        <taxon>Endopterygota</taxon>
        <taxon>Lepidoptera</taxon>
        <taxon>Glossata</taxon>
        <taxon>Ditrysia</taxon>
        <taxon>Papilionoidea</taxon>
        <taxon>Pieridae</taxon>
        <taxon>Pierinae</taxon>
        <taxon>Pieris</taxon>
    </lineage>
</organism>
<dbReference type="GO" id="GO:0031146">
    <property type="term" value="P:SCF-dependent proteasomal ubiquitin-dependent protein catabolic process"/>
    <property type="evidence" value="ECO:0007669"/>
    <property type="project" value="TreeGrafter"/>
</dbReference>
<dbReference type="EMBL" id="CALOZG010000004">
    <property type="protein sequence ID" value="CAH4022207.1"/>
    <property type="molecule type" value="Genomic_DNA"/>
</dbReference>
<dbReference type="Gene3D" id="3.80.10.10">
    <property type="entry name" value="Ribonuclease Inhibitor"/>
    <property type="match status" value="2"/>
</dbReference>
<evidence type="ECO:0000259" key="6">
    <source>
        <dbReference type="PROSITE" id="PS50181"/>
    </source>
</evidence>
<feature type="domain" description="RRM" evidence="5">
    <location>
        <begin position="49"/>
        <end position="131"/>
    </location>
</feature>
<dbReference type="Pfam" id="PF00646">
    <property type="entry name" value="F-box"/>
    <property type="match status" value="1"/>
</dbReference>
<dbReference type="SUPFAM" id="SSF52047">
    <property type="entry name" value="RNI-like"/>
    <property type="match status" value="1"/>
</dbReference>
<evidence type="ECO:0000313" key="7">
    <source>
        <dbReference type="EMBL" id="CAH4022207.1"/>
    </source>
</evidence>
<evidence type="ECO:0000256" key="3">
    <source>
        <dbReference type="PROSITE-ProRule" id="PRU00176"/>
    </source>
</evidence>
<evidence type="ECO:0000259" key="5">
    <source>
        <dbReference type="PROSITE" id="PS50102"/>
    </source>
</evidence>
<dbReference type="InterPro" id="IPR006553">
    <property type="entry name" value="Leu-rich_rpt_Cys-con_subtyp"/>
</dbReference>
<gene>
    <name evidence="7" type="ORF">PIBRA_LOCUS3944</name>
</gene>
<evidence type="ECO:0000313" key="8">
    <source>
        <dbReference type="Proteomes" id="UP001152562"/>
    </source>
</evidence>
<dbReference type="PROSITE" id="PS50181">
    <property type="entry name" value="FBOX"/>
    <property type="match status" value="1"/>
</dbReference>
<dbReference type="InterPro" id="IPR032675">
    <property type="entry name" value="LRR_dom_sf"/>
</dbReference>
<dbReference type="PROSITE" id="PS50102">
    <property type="entry name" value="RRM"/>
    <property type="match status" value="1"/>
</dbReference>
<dbReference type="InterPro" id="IPR036047">
    <property type="entry name" value="F-box-like_dom_sf"/>
</dbReference>
<dbReference type="InterPro" id="IPR012677">
    <property type="entry name" value="Nucleotide-bd_a/b_plait_sf"/>
</dbReference>
<dbReference type="PANTHER" id="PTHR13318">
    <property type="entry name" value="PARTNER OF PAIRED, ISOFORM B-RELATED"/>
    <property type="match status" value="1"/>
</dbReference>
<dbReference type="AlphaFoldDB" id="A0A9P0T7J7"/>
<evidence type="ECO:0000256" key="1">
    <source>
        <dbReference type="ARBA" id="ARBA00022786"/>
    </source>
</evidence>
<dbReference type="SUPFAM" id="SSF81383">
    <property type="entry name" value="F-box domain"/>
    <property type="match status" value="1"/>
</dbReference>
<dbReference type="SMART" id="SM00360">
    <property type="entry name" value="RRM"/>
    <property type="match status" value="1"/>
</dbReference>
<dbReference type="SMART" id="SM00256">
    <property type="entry name" value="FBOX"/>
    <property type="match status" value="1"/>
</dbReference>
<feature type="domain" description="F-box" evidence="6">
    <location>
        <begin position="196"/>
        <end position="246"/>
    </location>
</feature>
<dbReference type="CDD" id="cd00590">
    <property type="entry name" value="RRM_SF"/>
    <property type="match status" value="1"/>
</dbReference>
<accession>A0A9P0T7J7</accession>
<dbReference type="InterPro" id="IPR001810">
    <property type="entry name" value="F-box_dom"/>
</dbReference>
<protein>
    <recommendedName>
        <fullName evidence="9">RRM domain-containing protein</fullName>
    </recommendedName>
</protein>
<keyword evidence="1" id="KW-0833">Ubl conjugation pathway</keyword>
<dbReference type="Proteomes" id="UP001152562">
    <property type="component" value="Unassembled WGS sequence"/>
</dbReference>
<comment type="caution">
    <text evidence="7">The sequence shown here is derived from an EMBL/GenBank/DDBJ whole genome shotgun (WGS) entry which is preliminary data.</text>
</comment>